<dbReference type="Proteomes" id="UP001596547">
    <property type="component" value="Unassembled WGS sequence"/>
</dbReference>
<organism evidence="1 2">
    <name type="scientific">Halomarina halobia</name>
    <dbReference type="NCBI Taxonomy" id="3033386"/>
    <lineage>
        <taxon>Archaea</taxon>
        <taxon>Methanobacteriati</taxon>
        <taxon>Methanobacteriota</taxon>
        <taxon>Stenosarchaea group</taxon>
        <taxon>Halobacteria</taxon>
        <taxon>Halobacteriales</taxon>
        <taxon>Natronomonadaceae</taxon>
        <taxon>Halomarina</taxon>
    </lineage>
</organism>
<proteinExistence type="predicted"/>
<reference evidence="1 2" key="1">
    <citation type="journal article" date="2019" name="Int. J. Syst. Evol. Microbiol.">
        <title>The Global Catalogue of Microorganisms (GCM) 10K type strain sequencing project: providing services to taxonomists for standard genome sequencing and annotation.</title>
        <authorList>
            <consortium name="The Broad Institute Genomics Platform"/>
            <consortium name="The Broad Institute Genome Sequencing Center for Infectious Disease"/>
            <person name="Wu L."/>
            <person name="Ma J."/>
        </authorList>
    </citation>
    <scope>NUCLEOTIDE SEQUENCE [LARGE SCALE GENOMIC DNA]</scope>
    <source>
        <strain evidence="1 2">PSR21</strain>
    </source>
</reference>
<dbReference type="EMBL" id="JBHTBF010000002">
    <property type="protein sequence ID" value="MFC7316406.1"/>
    <property type="molecule type" value="Genomic_DNA"/>
</dbReference>
<dbReference type="AlphaFoldDB" id="A0ABD6A892"/>
<keyword evidence="2" id="KW-1185">Reference proteome</keyword>
<name>A0ABD6A892_9EURY</name>
<comment type="caution">
    <text evidence="1">The sequence shown here is derived from an EMBL/GenBank/DDBJ whole genome shotgun (WGS) entry which is preliminary data.</text>
</comment>
<accession>A0ABD6A892</accession>
<sequence length="113" mass="12208">MTAFRWEVLILRGGVPGTREFRLMHHTGRVEVGVVPYAGGYDAADVGYVVEVVESTTYDADRERWIDHETATSLGASPSLSTAMAIAVEAVLNVDAYLDTPLGATPTDPPRDD</sequence>
<evidence type="ECO:0000313" key="2">
    <source>
        <dbReference type="Proteomes" id="UP001596547"/>
    </source>
</evidence>
<protein>
    <submittedName>
        <fullName evidence="1">Uncharacterized protein</fullName>
    </submittedName>
</protein>
<evidence type="ECO:0000313" key="1">
    <source>
        <dbReference type="EMBL" id="MFC7316406.1"/>
    </source>
</evidence>
<gene>
    <name evidence="1" type="ORF">ACFQPE_06285</name>
</gene>